<organism evidence="1 2">
    <name type="scientific">Scleroderma citrinum Foug A</name>
    <dbReference type="NCBI Taxonomy" id="1036808"/>
    <lineage>
        <taxon>Eukaryota</taxon>
        <taxon>Fungi</taxon>
        <taxon>Dikarya</taxon>
        <taxon>Basidiomycota</taxon>
        <taxon>Agaricomycotina</taxon>
        <taxon>Agaricomycetes</taxon>
        <taxon>Agaricomycetidae</taxon>
        <taxon>Boletales</taxon>
        <taxon>Sclerodermatineae</taxon>
        <taxon>Sclerodermataceae</taxon>
        <taxon>Scleroderma</taxon>
    </lineage>
</organism>
<name>A0A0C3AZC4_9AGAM</name>
<dbReference type="HOGENOM" id="CLU_1571558_0_0_1"/>
<protein>
    <submittedName>
        <fullName evidence="1">Uncharacterized protein</fullName>
    </submittedName>
</protein>
<evidence type="ECO:0000313" key="1">
    <source>
        <dbReference type="EMBL" id="KIM70347.1"/>
    </source>
</evidence>
<accession>A0A0C3AZC4</accession>
<dbReference type="STRING" id="1036808.A0A0C3AZC4"/>
<dbReference type="AlphaFoldDB" id="A0A0C3AZC4"/>
<dbReference type="OrthoDB" id="3253907at2759"/>
<dbReference type="InParanoid" id="A0A0C3AZC4"/>
<reference evidence="2" key="2">
    <citation type="submission" date="2015-01" db="EMBL/GenBank/DDBJ databases">
        <title>Evolutionary Origins and Diversification of the Mycorrhizal Mutualists.</title>
        <authorList>
            <consortium name="DOE Joint Genome Institute"/>
            <consortium name="Mycorrhizal Genomics Consortium"/>
            <person name="Kohler A."/>
            <person name="Kuo A."/>
            <person name="Nagy L.G."/>
            <person name="Floudas D."/>
            <person name="Copeland A."/>
            <person name="Barry K.W."/>
            <person name="Cichocki N."/>
            <person name="Veneault-Fourrey C."/>
            <person name="LaButti K."/>
            <person name="Lindquist E.A."/>
            <person name="Lipzen A."/>
            <person name="Lundell T."/>
            <person name="Morin E."/>
            <person name="Murat C."/>
            <person name="Riley R."/>
            <person name="Ohm R."/>
            <person name="Sun H."/>
            <person name="Tunlid A."/>
            <person name="Henrissat B."/>
            <person name="Grigoriev I.V."/>
            <person name="Hibbett D.S."/>
            <person name="Martin F."/>
        </authorList>
    </citation>
    <scope>NUCLEOTIDE SEQUENCE [LARGE SCALE GENOMIC DNA]</scope>
    <source>
        <strain evidence="2">Foug A</strain>
    </source>
</reference>
<dbReference type="Proteomes" id="UP000053989">
    <property type="component" value="Unassembled WGS sequence"/>
</dbReference>
<proteinExistence type="predicted"/>
<sequence length="170" mass="19204">MVVKAQDNTLFPAEKPHHNTLYIMLSGSATFGLTFSTSTTEQAGTFIWLLVKQAWPSVFGQWSDITLGLIQGCGNIDLFSTDDERKKNWGPSRLLRTLISESAHLLRCERTIQGLNWHSPRSHWQNKLNHRITLDTHIATTPNRKPITCKLHLGGDPPRTLPLPWTKLGI</sequence>
<reference evidence="1 2" key="1">
    <citation type="submission" date="2014-04" db="EMBL/GenBank/DDBJ databases">
        <authorList>
            <consortium name="DOE Joint Genome Institute"/>
            <person name="Kuo A."/>
            <person name="Kohler A."/>
            <person name="Nagy L.G."/>
            <person name="Floudas D."/>
            <person name="Copeland A."/>
            <person name="Barry K.W."/>
            <person name="Cichocki N."/>
            <person name="Veneault-Fourrey C."/>
            <person name="LaButti K."/>
            <person name="Lindquist E.A."/>
            <person name="Lipzen A."/>
            <person name="Lundell T."/>
            <person name="Morin E."/>
            <person name="Murat C."/>
            <person name="Sun H."/>
            <person name="Tunlid A."/>
            <person name="Henrissat B."/>
            <person name="Grigoriev I.V."/>
            <person name="Hibbett D.S."/>
            <person name="Martin F."/>
            <person name="Nordberg H.P."/>
            <person name="Cantor M.N."/>
            <person name="Hua S.X."/>
        </authorList>
    </citation>
    <scope>NUCLEOTIDE SEQUENCE [LARGE SCALE GENOMIC DNA]</scope>
    <source>
        <strain evidence="1 2">Foug A</strain>
    </source>
</reference>
<dbReference type="EMBL" id="KN822005">
    <property type="protein sequence ID" value="KIM70347.1"/>
    <property type="molecule type" value="Genomic_DNA"/>
</dbReference>
<keyword evidence="2" id="KW-1185">Reference proteome</keyword>
<gene>
    <name evidence="1" type="ORF">SCLCIDRAFT_525972</name>
</gene>
<evidence type="ECO:0000313" key="2">
    <source>
        <dbReference type="Proteomes" id="UP000053989"/>
    </source>
</evidence>